<accession>A0ABT1N5G4</accession>
<dbReference type="RefSeq" id="WP_255044074.1">
    <property type="nucleotide sequence ID" value="NZ_JANEYT010000052.1"/>
</dbReference>
<dbReference type="InterPro" id="IPR004045">
    <property type="entry name" value="Glutathione_S-Trfase_N"/>
</dbReference>
<dbReference type="PANTHER" id="PTHR43968">
    <property type="match status" value="1"/>
</dbReference>
<evidence type="ECO:0000313" key="3">
    <source>
        <dbReference type="EMBL" id="MCQ1059983.1"/>
    </source>
</evidence>
<keyword evidence="4" id="KW-1185">Reference proteome</keyword>
<dbReference type="PANTHER" id="PTHR43968:SF6">
    <property type="entry name" value="GLUTATHIONE S-TRANSFERASE OMEGA"/>
    <property type="match status" value="1"/>
</dbReference>
<dbReference type="PROSITE" id="PS50405">
    <property type="entry name" value="GST_CTER"/>
    <property type="match status" value="1"/>
</dbReference>
<dbReference type="InterPro" id="IPR011767">
    <property type="entry name" value="GLR_AS"/>
</dbReference>
<dbReference type="Gene3D" id="3.40.30.10">
    <property type="entry name" value="Glutaredoxin"/>
    <property type="match status" value="1"/>
</dbReference>
<gene>
    <name evidence="3" type="ORF">NHN17_18200</name>
</gene>
<dbReference type="InterPro" id="IPR050983">
    <property type="entry name" value="GST_Omega/HSP26"/>
</dbReference>
<evidence type="ECO:0000259" key="2">
    <source>
        <dbReference type="PROSITE" id="PS50405"/>
    </source>
</evidence>
<reference evidence="3 4" key="1">
    <citation type="submission" date="2022-07" db="EMBL/GenBank/DDBJ databases">
        <title>Photobacterium pectinilyticum sp. nov., a marine bacterium isolated from surface seawater of Qingdao offshore.</title>
        <authorList>
            <person name="Wang X."/>
        </authorList>
    </citation>
    <scope>NUCLEOTIDE SEQUENCE [LARGE SCALE GENOMIC DNA]</scope>
    <source>
        <strain evidence="3 4">ZSDE20</strain>
    </source>
</reference>
<evidence type="ECO:0000313" key="4">
    <source>
        <dbReference type="Proteomes" id="UP001524460"/>
    </source>
</evidence>
<dbReference type="Proteomes" id="UP001524460">
    <property type="component" value="Unassembled WGS sequence"/>
</dbReference>
<dbReference type="CDD" id="cd03196">
    <property type="entry name" value="GST_C_5"/>
    <property type="match status" value="1"/>
</dbReference>
<dbReference type="PROSITE" id="PS50404">
    <property type="entry name" value="GST_NTER"/>
    <property type="match status" value="1"/>
</dbReference>
<sequence length="219" mass="25443">MTLPILYSLRRCPYCIRARLALLLAQQPVMLRDVVTKNLPDELLLASPKGTVPVLVCTDSSVIDESLDIMVWALKQSDPSNMLLSAHPDAFQAMMELINRNDTEFVVSLDKYKIASRYHHKDVVDYREQCVRFISYLDKRLTKHNYFLGNQPSLADYAILPFISQFSRVDRSSYLKSGVNTPYPNLQRWLTAHYQNPLYSKAMTKYPLWLDNREECLFE</sequence>
<dbReference type="InterPro" id="IPR010987">
    <property type="entry name" value="Glutathione-S-Trfase_C-like"/>
</dbReference>
<protein>
    <submittedName>
        <fullName evidence="3">Glutathione S-transferase</fullName>
    </submittedName>
</protein>
<dbReference type="EMBL" id="JANEYT010000052">
    <property type="protein sequence ID" value="MCQ1059983.1"/>
    <property type="molecule type" value="Genomic_DNA"/>
</dbReference>
<proteinExistence type="predicted"/>
<dbReference type="Pfam" id="PF13417">
    <property type="entry name" value="GST_N_3"/>
    <property type="match status" value="1"/>
</dbReference>
<dbReference type="InterPro" id="IPR036282">
    <property type="entry name" value="Glutathione-S-Trfase_C_sf"/>
</dbReference>
<dbReference type="InterPro" id="IPR036249">
    <property type="entry name" value="Thioredoxin-like_sf"/>
</dbReference>
<dbReference type="SUPFAM" id="SSF52833">
    <property type="entry name" value="Thioredoxin-like"/>
    <property type="match status" value="1"/>
</dbReference>
<organism evidence="3 4">
    <name type="scientific">Photobacterium pectinilyticum</name>
    <dbReference type="NCBI Taxonomy" id="2906793"/>
    <lineage>
        <taxon>Bacteria</taxon>
        <taxon>Pseudomonadati</taxon>
        <taxon>Pseudomonadota</taxon>
        <taxon>Gammaproteobacteria</taxon>
        <taxon>Vibrionales</taxon>
        <taxon>Vibrionaceae</taxon>
        <taxon>Photobacterium</taxon>
    </lineage>
</organism>
<feature type="domain" description="GST N-terminal" evidence="1">
    <location>
        <begin position="2"/>
        <end position="81"/>
    </location>
</feature>
<comment type="caution">
    <text evidence="3">The sequence shown here is derived from an EMBL/GenBank/DDBJ whole genome shotgun (WGS) entry which is preliminary data.</text>
</comment>
<dbReference type="InterPro" id="IPR040079">
    <property type="entry name" value="Glutathione_S-Trfase"/>
</dbReference>
<dbReference type="PROSITE" id="PS00195">
    <property type="entry name" value="GLUTAREDOXIN_1"/>
    <property type="match status" value="1"/>
</dbReference>
<evidence type="ECO:0000259" key="1">
    <source>
        <dbReference type="PROSITE" id="PS50404"/>
    </source>
</evidence>
<dbReference type="Pfam" id="PF13410">
    <property type="entry name" value="GST_C_2"/>
    <property type="match status" value="1"/>
</dbReference>
<dbReference type="Gene3D" id="1.20.1050.10">
    <property type="match status" value="1"/>
</dbReference>
<feature type="domain" description="GST C-terminal" evidence="2">
    <location>
        <begin position="87"/>
        <end position="218"/>
    </location>
</feature>
<dbReference type="SFLD" id="SFLDS00019">
    <property type="entry name" value="Glutathione_Transferase_(cytos"/>
    <property type="match status" value="1"/>
</dbReference>
<name>A0ABT1N5G4_9GAMM</name>
<dbReference type="SUPFAM" id="SSF47616">
    <property type="entry name" value="GST C-terminal domain-like"/>
    <property type="match status" value="1"/>
</dbReference>